<dbReference type="CDD" id="cd07067">
    <property type="entry name" value="HP_PGM_like"/>
    <property type="match status" value="1"/>
</dbReference>
<gene>
    <name evidence="4" type="ORF">H5S09_05820</name>
</gene>
<dbReference type="GO" id="GO:0005829">
    <property type="term" value="C:cytosol"/>
    <property type="evidence" value="ECO:0007669"/>
    <property type="project" value="TreeGrafter"/>
</dbReference>
<protein>
    <submittedName>
        <fullName evidence="4">Histidine phosphatase family protein</fullName>
    </submittedName>
</protein>
<dbReference type="EMBL" id="JACIVA010000046">
    <property type="protein sequence ID" value="MBB1097454.1"/>
    <property type="molecule type" value="Genomic_DNA"/>
</dbReference>
<keyword evidence="1" id="KW-0378">Hydrolase</keyword>
<dbReference type="SUPFAM" id="SSF53254">
    <property type="entry name" value="Phosphoglycerate mutase-like"/>
    <property type="match status" value="1"/>
</dbReference>
<dbReference type="AlphaFoldDB" id="A0A7W3YMG6"/>
<dbReference type="Gene3D" id="3.40.50.1240">
    <property type="entry name" value="Phosphoglycerate mutase-like"/>
    <property type="match status" value="1"/>
</dbReference>
<dbReference type="GO" id="GO:0045820">
    <property type="term" value="P:negative regulation of glycolytic process"/>
    <property type="evidence" value="ECO:0007669"/>
    <property type="project" value="TreeGrafter"/>
</dbReference>
<keyword evidence="5" id="KW-1185">Reference proteome</keyword>
<sequence>MTTLLLIRHGETYANRLNYIQGTLNDQLATLTELGIMEAKNYQKLLKDAQIDLVYTSPLKRALVTSKIICKNSNIQVRIDSRLREISYGKWNGTAINELKSQYATYFDSETNDVYPHSIEINQGENFDHARKRVWAFVTEISKKYPNQTILIVTHGWVIKNIIALCLKTADGTAFKNPQNLSISKVQVDSITGKQRVCYYNRPIKGIGKL</sequence>
<evidence type="ECO:0000256" key="3">
    <source>
        <dbReference type="PIRSR" id="PIRSR613078-2"/>
    </source>
</evidence>
<dbReference type="GO" id="GO:0004331">
    <property type="term" value="F:fructose-2,6-bisphosphate 2-phosphatase activity"/>
    <property type="evidence" value="ECO:0007669"/>
    <property type="project" value="TreeGrafter"/>
</dbReference>
<feature type="binding site" evidence="3">
    <location>
        <begin position="8"/>
        <end position="15"/>
    </location>
    <ligand>
        <name>substrate</name>
    </ligand>
</feature>
<comment type="caution">
    <text evidence="4">The sequence shown here is derived from an EMBL/GenBank/DDBJ whole genome shotgun (WGS) entry which is preliminary data.</text>
</comment>
<dbReference type="InterPro" id="IPR013078">
    <property type="entry name" value="His_Pase_superF_clade-1"/>
</dbReference>
<reference evidence="4 5" key="1">
    <citation type="submission" date="2020-07" db="EMBL/GenBank/DDBJ databases">
        <title>Description of Limosilactobacillus balticus sp. nov., Limosilactobacillus agrestis sp. nov., Limosilactobacillus albertensis sp. nov., Limosilactobacillus rudii sp. nov., Limosilactobacillus fastidiosus sp. nov., five novel Limosilactobacillus species isolated from the vertebrate gastrointestinal tract, and proposal of 6 subspecies of Limosilactobacillus reuteri adapted to the gastrointestinal tract of specific vertebrate hosts.</title>
        <authorList>
            <person name="Li F."/>
            <person name="Cheng C."/>
            <person name="Zheng J."/>
            <person name="Quevedo R.M."/>
            <person name="Li J."/>
            <person name="Roos S."/>
            <person name="Gaenzle M.G."/>
            <person name="Walter J."/>
        </authorList>
    </citation>
    <scope>NUCLEOTIDE SEQUENCE [LARGE SCALE GENOMIC DNA]</scope>
    <source>
        <strain evidence="4 5">STM2_1</strain>
    </source>
</reference>
<dbReference type="Pfam" id="PF00300">
    <property type="entry name" value="His_Phos_1"/>
    <property type="match status" value="1"/>
</dbReference>
<feature type="active site" description="Proton donor/acceptor" evidence="2">
    <location>
        <position position="85"/>
    </location>
</feature>
<dbReference type="RefSeq" id="WP_182596191.1">
    <property type="nucleotide sequence ID" value="NZ_JACIVA010000046.1"/>
</dbReference>
<feature type="binding site" evidence="3">
    <location>
        <begin position="85"/>
        <end position="88"/>
    </location>
    <ligand>
        <name>substrate</name>
    </ligand>
</feature>
<evidence type="ECO:0000256" key="2">
    <source>
        <dbReference type="PIRSR" id="PIRSR613078-1"/>
    </source>
</evidence>
<proteinExistence type="predicted"/>
<dbReference type="InterPro" id="IPR029033">
    <property type="entry name" value="His_PPase_superfam"/>
</dbReference>
<organism evidence="4 5">
    <name type="scientific">Limosilactobacillus rudii</name>
    <dbReference type="NCBI Taxonomy" id="2759755"/>
    <lineage>
        <taxon>Bacteria</taxon>
        <taxon>Bacillati</taxon>
        <taxon>Bacillota</taxon>
        <taxon>Bacilli</taxon>
        <taxon>Lactobacillales</taxon>
        <taxon>Lactobacillaceae</taxon>
        <taxon>Limosilactobacillus</taxon>
    </lineage>
</organism>
<dbReference type="GO" id="GO:0043456">
    <property type="term" value="P:regulation of pentose-phosphate shunt"/>
    <property type="evidence" value="ECO:0007669"/>
    <property type="project" value="TreeGrafter"/>
</dbReference>
<dbReference type="InterPro" id="IPR051695">
    <property type="entry name" value="Phosphoglycerate_Mutase"/>
</dbReference>
<accession>A0A7W3YMG6</accession>
<evidence type="ECO:0000256" key="1">
    <source>
        <dbReference type="ARBA" id="ARBA00022801"/>
    </source>
</evidence>
<evidence type="ECO:0000313" key="4">
    <source>
        <dbReference type="EMBL" id="MBB1097454.1"/>
    </source>
</evidence>
<dbReference type="SMART" id="SM00855">
    <property type="entry name" value="PGAM"/>
    <property type="match status" value="1"/>
</dbReference>
<evidence type="ECO:0000313" key="5">
    <source>
        <dbReference type="Proteomes" id="UP000517106"/>
    </source>
</evidence>
<dbReference type="PANTHER" id="PTHR46517:SF1">
    <property type="entry name" value="FRUCTOSE-2,6-BISPHOSPHATASE TIGAR"/>
    <property type="match status" value="1"/>
</dbReference>
<dbReference type="PANTHER" id="PTHR46517">
    <property type="entry name" value="FRUCTOSE-2,6-BISPHOSPHATASE TIGAR"/>
    <property type="match status" value="1"/>
</dbReference>
<name>A0A7W3YMG6_9LACO</name>
<feature type="active site" description="Tele-phosphohistidine intermediate" evidence="2">
    <location>
        <position position="9"/>
    </location>
</feature>
<feature type="binding site" evidence="3">
    <location>
        <position position="61"/>
    </location>
    <ligand>
        <name>substrate</name>
    </ligand>
</feature>
<dbReference type="Proteomes" id="UP000517106">
    <property type="component" value="Unassembled WGS sequence"/>
</dbReference>